<protein>
    <submittedName>
        <fullName evidence="2">Uncharacterized protein</fullName>
    </submittedName>
</protein>
<keyword evidence="1" id="KW-1133">Transmembrane helix</keyword>
<dbReference type="AlphaFoldDB" id="A0A1H8AGL4"/>
<evidence type="ECO:0000256" key="1">
    <source>
        <dbReference type="SAM" id="Phobius"/>
    </source>
</evidence>
<feature type="transmembrane region" description="Helical" evidence="1">
    <location>
        <begin position="111"/>
        <end position="130"/>
    </location>
</feature>
<gene>
    <name evidence="2" type="ORF">SAMN05216180_1292</name>
</gene>
<organism evidence="2 3">
    <name type="scientific">Hydrogenoanaerobacterium saccharovorans</name>
    <dbReference type="NCBI Taxonomy" id="474960"/>
    <lineage>
        <taxon>Bacteria</taxon>
        <taxon>Bacillati</taxon>
        <taxon>Bacillota</taxon>
        <taxon>Clostridia</taxon>
        <taxon>Eubacteriales</taxon>
        <taxon>Oscillospiraceae</taxon>
        <taxon>Hydrogenoanaerobacterium</taxon>
    </lineage>
</organism>
<evidence type="ECO:0000313" key="2">
    <source>
        <dbReference type="EMBL" id="SEM69114.1"/>
    </source>
</evidence>
<sequence>MILSAIEHNVVLRMVKDSTEWTLKMGDTVYYFSLVLCVVLFIAAGLFCFKDMTKKEIAKSASLVVLYQIIVLVAEQLFQMFASYSITFMYLFVPVSLYTTLYQMLLKNLPLSSFILIIPSMFTPYLFILFGNKDVEKLKTEMKSTDTAQ</sequence>
<evidence type="ECO:0000313" key="3">
    <source>
        <dbReference type="Proteomes" id="UP000199158"/>
    </source>
</evidence>
<keyword evidence="3" id="KW-1185">Reference proteome</keyword>
<feature type="transmembrane region" description="Helical" evidence="1">
    <location>
        <begin position="61"/>
        <end position="91"/>
    </location>
</feature>
<feature type="transmembrane region" description="Helical" evidence="1">
    <location>
        <begin position="29"/>
        <end position="49"/>
    </location>
</feature>
<dbReference type="Proteomes" id="UP000199158">
    <property type="component" value="Unassembled WGS sequence"/>
</dbReference>
<dbReference type="EMBL" id="FOCG01000001">
    <property type="protein sequence ID" value="SEM69114.1"/>
    <property type="molecule type" value="Genomic_DNA"/>
</dbReference>
<reference evidence="2 3" key="1">
    <citation type="submission" date="2016-10" db="EMBL/GenBank/DDBJ databases">
        <authorList>
            <person name="de Groot N.N."/>
        </authorList>
    </citation>
    <scope>NUCLEOTIDE SEQUENCE [LARGE SCALE GENOMIC DNA]</scope>
    <source>
        <strain evidence="2 3">CGMCC 1.5070</strain>
    </source>
</reference>
<keyword evidence="1" id="KW-0472">Membrane</keyword>
<name>A0A1H8AGL4_9FIRM</name>
<dbReference type="STRING" id="474960.SAMN05216180_1292"/>
<proteinExistence type="predicted"/>
<accession>A0A1H8AGL4</accession>
<keyword evidence="1" id="KW-0812">Transmembrane</keyword>